<dbReference type="Proteomes" id="UP000654075">
    <property type="component" value="Unassembled WGS sequence"/>
</dbReference>
<keyword evidence="1" id="KW-0812">Transmembrane</keyword>
<feature type="transmembrane region" description="Helical" evidence="1">
    <location>
        <begin position="58"/>
        <end position="78"/>
    </location>
</feature>
<proteinExistence type="predicted"/>
<evidence type="ECO:0000313" key="3">
    <source>
        <dbReference type="Proteomes" id="UP000654075"/>
    </source>
</evidence>
<protein>
    <recommendedName>
        <fullName evidence="4">Transmembrane protein</fullName>
    </recommendedName>
</protein>
<comment type="caution">
    <text evidence="2">The sequence shown here is derived from an EMBL/GenBank/DDBJ whole genome shotgun (WGS) entry which is preliminary data.</text>
</comment>
<keyword evidence="1" id="KW-0472">Membrane</keyword>
<dbReference type="OMA" id="GSTWENE"/>
<organism evidence="2 3">
    <name type="scientific">Polarella glacialis</name>
    <name type="common">Dinoflagellate</name>
    <dbReference type="NCBI Taxonomy" id="89957"/>
    <lineage>
        <taxon>Eukaryota</taxon>
        <taxon>Sar</taxon>
        <taxon>Alveolata</taxon>
        <taxon>Dinophyceae</taxon>
        <taxon>Suessiales</taxon>
        <taxon>Suessiaceae</taxon>
        <taxon>Polarella</taxon>
    </lineage>
</organism>
<evidence type="ECO:0000313" key="2">
    <source>
        <dbReference type="EMBL" id="CAE8581982.1"/>
    </source>
</evidence>
<keyword evidence="3" id="KW-1185">Reference proteome</keyword>
<reference evidence="2" key="1">
    <citation type="submission" date="2021-02" db="EMBL/GenBank/DDBJ databases">
        <authorList>
            <person name="Dougan E. K."/>
            <person name="Rhodes N."/>
            <person name="Thang M."/>
            <person name="Chan C."/>
        </authorList>
    </citation>
    <scope>NUCLEOTIDE SEQUENCE</scope>
</reference>
<name>A0A813D373_POLGL</name>
<dbReference type="OrthoDB" id="426097at2759"/>
<evidence type="ECO:0008006" key="4">
    <source>
        <dbReference type="Google" id="ProtNLM"/>
    </source>
</evidence>
<dbReference type="EMBL" id="CAJNNV010000260">
    <property type="protein sequence ID" value="CAE8581982.1"/>
    <property type="molecule type" value="Genomic_DNA"/>
</dbReference>
<feature type="transmembrane region" description="Helical" evidence="1">
    <location>
        <begin position="135"/>
        <end position="154"/>
    </location>
</feature>
<dbReference type="AlphaFoldDB" id="A0A813D373"/>
<keyword evidence="1" id="KW-1133">Transmembrane helix</keyword>
<sequence length="236" mass="26574">MAKGEYDVPMDAVQWEQRLPLDPADLEQGPADKDSAAAVHWTEQARHTILLLRLQRPYFVYCLLMSLLAAAAFLSTLVDLLSSHREGTLQGRAWRDLLEGGTWQSTCWSAVGLALCCEVASNIVVRRGIRCDGDWWGMFDTVLLFLTALSWAMMHLSRSSFMREEAEEVDLWLLFLRFTMQPCRLLATASMTRKVQQMQRDCVDISFDGLGADKDLEGVGSSPLRSLSDAFDSKVF</sequence>
<gene>
    <name evidence="2" type="ORF">PGLA1383_LOCUS988</name>
</gene>
<evidence type="ECO:0000256" key="1">
    <source>
        <dbReference type="SAM" id="Phobius"/>
    </source>
</evidence>
<accession>A0A813D373</accession>